<sequence length="83" mass="9470">MHQTLEARQAAAKELMKAAEQEKLEKEESALNALAEQEAIMLKVVQESETLQQEAEENSKVAFISVHRVLVLAREKYLLFARM</sequence>
<keyword evidence="3" id="KW-1185">Reference proteome</keyword>
<accession>A0A7J9LWY9</accession>
<keyword evidence="1" id="KW-0175">Coiled coil</keyword>
<dbReference type="PANTHER" id="PTHR48459:SF1">
    <property type="entry name" value="CUE DOMAIN-CONTAINING PROTEIN"/>
    <property type="match status" value="1"/>
</dbReference>
<dbReference type="PANTHER" id="PTHR48459">
    <property type="entry name" value="CUE DOMAIN-CONTAINING PROTEIN"/>
    <property type="match status" value="1"/>
</dbReference>
<proteinExistence type="predicted"/>
<gene>
    <name evidence="2" type="ORF">Goshw_015762</name>
</gene>
<dbReference type="AlphaFoldDB" id="A0A7J9LWY9"/>
<dbReference type="EMBL" id="JABFAF010000008">
    <property type="protein sequence ID" value="MBA0863026.1"/>
    <property type="molecule type" value="Genomic_DNA"/>
</dbReference>
<organism evidence="2 3">
    <name type="scientific">Gossypium schwendimanii</name>
    <name type="common">Cotton</name>
    <dbReference type="NCBI Taxonomy" id="34291"/>
    <lineage>
        <taxon>Eukaryota</taxon>
        <taxon>Viridiplantae</taxon>
        <taxon>Streptophyta</taxon>
        <taxon>Embryophyta</taxon>
        <taxon>Tracheophyta</taxon>
        <taxon>Spermatophyta</taxon>
        <taxon>Magnoliopsida</taxon>
        <taxon>eudicotyledons</taxon>
        <taxon>Gunneridae</taxon>
        <taxon>Pentapetalae</taxon>
        <taxon>rosids</taxon>
        <taxon>malvids</taxon>
        <taxon>Malvales</taxon>
        <taxon>Malvaceae</taxon>
        <taxon>Malvoideae</taxon>
        <taxon>Gossypium</taxon>
    </lineage>
</organism>
<dbReference type="Proteomes" id="UP000593576">
    <property type="component" value="Unassembled WGS sequence"/>
</dbReference>
<evidence type="ECO:0000313" key="2">
    <source>
        <dbReference type="EMBL" id="MBA0863026.1"/>
    </source>
</evidence>
<comment type="caution">
    <text evidence="2">The sequence shown here is derived from an EMBL/GenBank/DDBJ whole genome shotgun (WGS) entry which is preliminary data.</text>
</comment>
<dbReference type="OrthoDB" id="620544at2759"/>
<evidence type="ECO:0000256" key="1">
    <source>
        <dbReference type="SAM" id="Coils"/>
    </source>
</evidence>
<feature type="coiled-coil region" evidence="1">
    <location>
        <begin position="2"/>
        <end position="37"/>
    </location>
</feature>
<reference evidence="2 3" key="1">
    <citation type="journal article" date="2019" name="Genome Biol. Evol.">
        <title>Insights into the evolution of the New World diploid cottons (Gossypium, subgenus Houzingenia) based on genome sequencing.</title>
        <authorList>
            <person name="Grover C.E."/>
            <person name="Arick M.A. 2nd"/>
            <person name="Thrash A."/>
            <person name="Conover J.L."/>
            <person name="Sanders W.S."/>
            <person name="Peterson D.G."/>
            <person name="Frelichowski J.E."/>
            <person name="Scheffler J.A."/>
            <person name="Scheffler B.E."/>
            <person name="Wendel J.F."/>
        </authorList>
    </citation>
    <scope>NUCLEOTIDE SEQUENCE [LARGE SCALE GENOMIC DNA]</scope>
    <source>
        <strain evidence="2">1</strain>
        <tissue evidence="2">Leaf</tissue>
    </source>
</reference>
<evidence type="ECO:0000313" key="3">
    <source>
        <dbReference type="Proteomes" id="UP000593576"/>
    </source>
</evidence>
<name>A0A7J9LWY9_GOSSC</name>
<protein>
    <submittedName>
        <fullName evidence="2">Uncharacterized protein</fullName>
    </submittedName>
</protein>